<evidence type="ECO:0000256" key="4">
    <source>
        <dbReference type="ARBA" id="ARBA00022692"/>
    </source>
</evidence>
<evidence type="ECO:0000256" key="3">
    <source>
        <dbReference type="ARBA" id="ARBA00022448"/>
    </source>
</evidence>
<evidence type="ECO:0000256" key="1">
    <source>
        <dbReference type="ARBA" id="ARBA00004211"/>
    </source>
</evidence>
<keyword evidence="5" id="KW-0653">Protein transport</keyword>
<protein>
    <submittedName>
        <fullName evidence="9">Putative t-snare protein</fullName>
    </submittedName>
</protein>
<name>A0A0B1PGZ0_UNCNE</name>
<evidence type="ECO:0000313" key="9">
    <source>
        <dbReference type="EMBL" id="KHJ36116.1"/>
    </source>
</evidence>
<dbReference type="OMA" id="RVQSEMM"/>
<evidence type="ECO:0000256" key="5">
    <source>
        <dbReference type="ARBA" id="ARBA00022927"/>
    </source>
</evidence>
<keyword evidence="6" id="KW-1133">Transmembrane helix</keyword>
<evidence type="ECO:0000256" key="8">
    <source>
        <dbReference type="ARBA" id="ARBA00023136"/>
    </source>
</evidence>
<dbReference type="GO" id="GO:0006890">
    <property type="term" value="P:retrograde vesicle-mediated transport, Golgi to endoplasmic reticulum"/>
    <property type="evidence" value="ECO:0007669"/>
    <property type="project" value="TreeGrafter"/>
</dbReference>
<gene>
    <name evidence="9" type="ORF">EV44_g4769</name>
</gene>
<keyword evidence="8" id="KW-0472">Membrane</keyword>
<accession>A0A0B1PGZ0</accession>
<keyword evidence="4" id="KW-0812">Transmembrane</keyword>
<keyword evidence="7" id="KW-0175">Coiled coil</keyword>
<comment type="caution">
    <text evidence="9">The sequence shown here is derived from an EMBL/GenBank/DDBJ whole genome shotgun (WGS) entry which is preliminary data.</text>
</comment>
<dbReference type="Proteomes" id="UP000030854">
    <property type="component" value="Unassembled WGS sequence"/>
</dbReference>
<evidence type="ECO:0000256" key="2">
    <source>
        <dbReference type="ARBA" id="ARBA00009063"/>
    </source>
</evidence>
<organism evidence="9 10">
    <name type="scientific">Uncinula necator</name>
    <name type="common">Grape powdery mildew</name>
    <dbReference type="NCBI Taxonomy" id="52586"/>
    <lineage>
        <taxon>Eukaryota</taxon>
        <taxon>Fungi</taxon>
        <taxon>Dikarya</taxon>
        <taxon>Ascomycota</taxon>
        <taxon>Pezizomycotina</taxon>
        <taxon>Leotiomycetes</taxon>
        <taxon>Erysiphales</taxon>
        <taxon>Erysiphaceae</taxon>
        <taxon>Erysiphe</taxon>
    </lineage>
</organism>
<proteinExistence type="inferred from homology"/>
<dbReference type="GO" id="GO:0031201">
    <property type="term" value="C:SNARE complex"/>
    <property type="evidence" value="ECO:0007669"/>
    <property type="project" value="TreeGrafter"/>
</dbReference>
<keyword evidence="10" id="KW-1185">Reference proteome</keyword>
<dbReference type="HOGENOM" id="CLU_047847_1_0_1"/>
<dbReference type="PANTHER" id="PTHR15959">
    <property type="entry name" value="SYNTAXIN-18"/>
    <property type="match status" value="1"/>
</dbReference>
<dbReference type="EMBL" id="JNVN01000144">
    <property type="protein sequence ID" value="KHJ36116.1"/>
    <property type="molecule type" value="Genomic_DNA"/>
</dbReference>
<evidence type="ECO:0000256" key="7">
    <source>
        <dbReference type="ARBA" id="ARBA00023054"/>
    </source>
</evidence>
<reference evidence="9 10" key="1">
    <citation type="journal article" date="2014" name="BMC Genomics">
        <title>Adaptive genomic structural variation in the grape powdery mildew pathogen, Erysiphe necator.</title>
        <authorList>
            <person name="Jones L."/>
            <person name="Riaz S."/>
            <person name="Morales-Cruz A."/>
            <person name="Amrine K.C."/>
            <person name="McGuire B."/>
            <person name="Gubler W.D."/>
            <person name="Walker M.A."/>
            <person name="Cantu D."/>
        </authorList>
    </citation>
    <scope>NUCLEOTIDE SEQUENCE [LARGE SCALE GENOMIC DNA]</scope>
    <source>
        <strain evidence="10">c</strain>
    </source>
</reference>
<keyword evidence="3" id="KW-0813">Transport</keyword>
<dbReference type="GO" id="GO:0015031">
    <property type="term" value="P:protein transport"/>
    <property type="evidence" value="ECO:0007669"/>
    <property type="project" value="UniProtKB-KW"/>
</dbReference>
<evidence type="ECO:0000256" key="6">
    <source>
        <dbReference type="ARBA" id="ARBA00022989"/>
    </source>
</evidence>
<comment type="similarity">
    <text evidence="2">Belongs to the syntaxin family.</text>
</comment>
<sequence length="328" mass="38139">MTDLLPLFNELLKKYDASPITSQPLILSRFDHFIDEAYKINTRINEVKVFLKDIRPSYLAKDIHTRRLNSIAKKRRSKFLTDRDKEEIDAKIKQIFRELDAGIRVLAEAEDVRRQTEISLIRRKYGHWGLGSLGTWAIGGIGELKSPEQEQEEFRVNTISAHRENVLYFLRHRLQKWANQQASMMEKRISREIERNRNLLGQVRLDQISDTEYADLKINHELSSEQIQIFEKDNQDMVQRYETTLNQVRVAEKSLVEISELQNQLVHNLSVQSAHIEQLIADSHLTSENVGGGNKQLKEASQRKSTAKYVFYASCGLSLSLVIWDLFT</sequence>
<dbReference type="STRING" id="52586.A0A0B1PGZ0"/>
<evidence type="ECO:0000313" key="10">
    <source>
        <dbReference type="Proteomes" id="UP000030854"/>
    </source>
</evidence>
<dbReference type="PANTHER" id="PTHR15959:SF0">
    <property type="entry name" value="SYNTAXIN-18"/>
    <property type="match status" value="1"/>
</dbReference>
<dbReference type="AlphaFoldDB" id="A0A0B1PGZ0"/>
<comment type="subcellular location">
    <subcellularLocation>
        <location evidence="1">Membrane</location>
        <topology evidence="1">Single-pass type IV membrane protein</topology>
    </subcellularLocation>
</comment>
<dbReference type="GO" id="GO:0005783">
    <property type="term" value="C:endoplasmic reticulum"/>
    <property type="evidence" value="ECO:0007669"/>
    <property type="project" value="TreeGrafter"/>
</dbReference>